<dbReference type="SUPFAM" id="SSF56281">
    <property type="entry name" value="Metallo-hydrolase/oxidoreductase"/>
    <property type="match status" value="1"/>
</dbReference>
<dbReference type="PANTHER" id="PTHR42951:SF14">
    <property type="entry name" value="METALLO-BETA-LACTAMASE SUPERFAMILY PROTEIN"/>
    <property type="match status" value="1"/>
</dbReference>
<proteinExistence type="predicted"/>
<evidence type="ECO:0000256" key="1">
    <source>
        <dbReference type="SAM" id="SignalP"/>
    </source>
</evidence>
<evidence type="ECO:0000313" key="4">
    <source>
        <dbReference type="Proteomes" id="UP000076066"/>
    </source>
</evidence>
<evidence type="ECO:0000313" key="3">
    <source>
        <dbReference type="EMBL" id="AMW34954.1"/>
    </source>
</evidence>
<feature type="signal peptide" evidence="1">
    <location>
        <begin position="1"/>
        <end position="23"/>
    </location>
</feature>
<keyword evidence="4" id="KW-1185">Reference proteome</keyword>
<feature type="domain" description="Metallo-beta-lactamase" evidence="2">
    <location>
        <begin position="40"/>
        <end position="225"/>
    </location>
</feature>
<dbReference type="GO" id="GO:0016787">
    <property type="term" value="F:hydrolase activity"/>
    <property type="evidence" value="ECO:0007669"/>
    <property type="project" value="UniProtKB-KW"/>
</dbReference>
<dbReference type="SMART" id="SM00849">
    <property type="entry name" value="Lactamase_B"/>
    <property type="match status" value="1"/>
</dbReference>
<dbReference type="EMBL" id="CP014525">
    <property type="protein sequence ID" value="AMW34954.1"/>
    <property type="molecule type" value="Genomic_DNA"/>
</dbReference>
<keyword evidence="1" id="KW-0732">Signal</keyword>
<dbReference type="Pfam" id="PF00753">
    <property type="entry name" value="Lactamase_B"/>
    <property type="match status" value="1"/>
</dbReference>
<feature type="chain" id="PRO_5044368603" evidence="1">
    <location>
        <begin position="24"/>
        <end position="297"/>
    </location>
</feature>
<dbReference type="Proteomes" id="UP000076066">
    <property type="component" value="Chromosome"/>
</dbReference>
<dbReference type="InterPro" id="IPR036866">
    <property type="entry name" value="RibonucZ/Hydroxyglut_hydro"/>
</dbReference>
<evidence type="ECO:0000259" key="2">
    <source>
        <dbReference type="SMART" id="SM00849"/>
    </source>
</evidence>
<sequence>MSFRPLAAAVMVASAFFTISAVASPLQLDVYNPGEKSIFPVTSTIVMGKHEAILVDAQFQRNDAQALVHRIKASGRKLKTIYISHNDPDYYFGLDVLHAAFPDAEIVATPQTVAAIKANKDGKVAYWGPILKQNAPKEVIVPRPLSGNTLTLEGETIKIIGLDGPSPDRTVLWIPSMQTILGGVPIVANLHVWVADTQTFQSRQDWLKMLEHFKEMHPKKVIPGHFLPDAHGKMPFDVGAIDFTRIYLRAFEVEAALASNSGELIAAMRKRYPKLAHADSLELSAKVIKGEMKWPAH</sequence>
<gene>
    <name evidence="3" type="ORF">AY555_06910</name>
</gene>
<dbReference type="CDD" id="cd07739">
    <property type="entry name" value="metallo-hydrolase-like_MBL-fold"/>
    <property type="match status" value="1"/>
</dbReference>
<dbReference type="GeneID" id="53316883"/>
<accession>A0A143DDZ9</accession>
<protein>
    <submittedName>
        <fullName evidence="3">MBL fold metallo-hydrolase</fullName>
    </submittedName>
</protein>
<dbReference type="PANTHER" id="PTHR42951">
    <property type="entry name" value="METALLO-BETA-LACTAMASE DOMAIN-CONTAINING"/>
    <property type="match status" value="1"/>
</dbReference>
<dbReference type="AlphaFoldDB" id="A0A143DDZ9"/>
<organism evidence="3 4">
    <name type="scientific">Haematospirillum jordaniae</name>
    <dbReference type="NCBI Taxonomy" id="1549855"/>
    <lineage>
        <taxon>Bacteria</taxon>
        <taxon>Pseudomonadati</taxon>
        <taxon>Pseudomonadota</taxon>
        <taxon>Alphaproteobacteria</taxon>
        <taxon>Rhodospirillales</taxon>
        <taxon>Novispirillaceae</taxon>
        <taxon>Haematospirillum</taxon>
    </lineage>
</organism>
<dbReference type="InterPro" id="IPR050855">
    <property type="entry name" value="NDM-1-like"/>
</dbReference>
<dbReference type="OrthoDB" id="8441428at2"/>
<dbReference type="STRING" id="1549855.AY555_06910"/>
<dbReference type="InterPro" id="IPR001279">
    <property type="entry name" value="Metallo-B-lactamas"/>
</dbReference>
<name>A0A143DDZ9_9PROT</name>
<keyword evidence="3" id="KW-0378">Hydrolase</keyword>
<dbReference type="Gene3D" id="3.60.15.10">
    <property type="entry name" value="Ribonuclease Z/Hydroxyacylglutathione hydrolase-like"/>
    <property type="match status" value="1"/>
</dbReference>
<dbReference type="KEGG" id="hjo:AY555_06910"/>
<reference evidence="3 4" key="1">
    <citation type="submission" date="2016-02" db="EMBL/GenBank/DDBJ databases">
        <title>Complete Genome of H5569, the type strain of the newly described species Haematospirillium jordaniae.</title>
        <authorList>
            <person name="Nicholson A.C."/>
            <person name="Humrighouse B.W."/>
            <person name="Loparov V."/>
            <person name="McQuiston J.R."/>
        </authorList>
    </citation>
    <scope>NUCLEOTIDE SEQUENCE [LARGE SCALE GENOMIC DNA]</scope>
    <source>
        <strain evidence="3 4">H5569</strain>
    </source>
</reference>
<dbReference type="RefSeq" id="WP_066135087.1">
    <property type="nucleotide sequence ID" value="NZ_CP014525.1"/>
</dbReference>